<feature type="transmembrane region" description="Helical" evidence="1">
    <location>
        <begin position="99"/>
        <end position="119"/>
    </location>
</feature>
<dbReference type="PANTHER" id="PTHR35041:SF3">
    <property type="entry name" value="FORMYLMETHIONINE DEFORMYLASE-LIKE PROTEIN"/>
    <property type="match status" value="1"/>
</dbReference>
<keyword evidence="1" id="KW-0472">Membrane</keyword>
<reference evidence="2" key="1">
    <citation type="journal article" date="2020" name="Stud. Mycol.">
        <title>101 Dothideomycetes genomes: a test case for predicting lifestyles and emergence of pathogens.</title>
        <authorList>
            <person name="Haridas S."/>
            <person name="Albert R."/>
            <person name="Binder M."/>
            <person name="Bloem J."/>
            <person name="Labutti K."/>
            <person name="Salamov A."/>
            <person name="Andreopoulos B."/>
            <person name="Baker S."/>
            <person name="Barry K."/>
            <person name="Bills G."/>
            <person name="Bluhm B."/>
            <person name="Cannon C."/>
            <person name="Castanera R."/>
            <person name="Culley D."/>
            <person name="Daum C."/>
            <person name="Ezra D."/>
            <person name="Gonzalez J."/>
            <person name="Henrissat B."/>
            <person name="Kuo A."/>
            <person name="Liang C."/>
            <person name="Lipzen A."/>
            <person name="Lutzoni F."/>
            <person name="Magnuson J."/>
            <person name="Mondo S."/>
            <person name="Nolan M."/>
            <person name="Ohm R."/>
            <person name="Pangilinan J."/>
            <person name="Park H.-J."/>
            <person name="Ramirez L."/>
            <person name="Alfaro M."/>
            <person name="Sun H."/>
            <person name="Tritt A."/>
            <person name="Yoshinaga Y."/>
            <person name="Zwiers L.-H."/>
            <person name="Turgeon B."/>
            <person name="Goodwin S."/>
            <person name="Spatafora J."/>
            <person name="Crous P."/>
            <person name="Grigoriev I."/>
        </authorList>
    </citation>
    <scope>NUCLEOTIDE SEQUENCE</scope>
    <source>
        <strain evidence="2">CBS 122681</strain>
    </source>
</reference>
<evidence type="ECO:0000256" key="1">
    <source>
        <dbReference type="SAM" id="Phobius"/>
    </source>
</evidence>
<proteinExistence type="predicted"/>
<name>A0A6A6T850_9PLEO</name>
<keyword evidence="1" id="KW-0812">Transmembrane</keyword>
<protein>
    <submittedName>
        <fullName evidence="2">Uncharacterized protein</fullName>
    </submittedName>
</protein>
<dbReference type="Proteomes" id="UP000799324">
    <property type="component" value="Unassembled WGS sequence"/>
</dbReference>
<keyword evidence="3" id="KW-1185">Reference proteome</keyword>
<dbReference type="EMBL" id="MU004339">
    <property type="protein sequence ID" value="KAF2656165.1"/>
    <property type="molecule type" value="Genomic_DNA"/>
</dbReference>
<accession>A0A6A6T850</accession>
<dbReference type="AlphaFoldDB" id="A0A6A6T850"/>
<organism evidence="2 3">
    <name type="scientific">Lophiostoma macrostomum CBS 122681</name>
    <dbReference type="NCBI Taxonomy" id="1314788"/>
    <lineage>
        <taxon>Eukaryota</taxon>
        <taxon>Fungi</taxon>
        <taxon>Dikarya</taxon>
        <taxon>Ascomycota</taxon>
        <taxon>Pezizomycotina</taxon>
        <taxon>Dothideomycetes</taxon>
        <taxon>Pleosporomycetidae</taxon>
        <taxon>Pleosporales</taxon>
        <taxon>Lophiostomataceae</taxon>
        <taxon>Lophiostoma</taxon>
    </lineage>
</organism>
<gene>
    <name evidence="2" type="ORF">K491DRAFT_597386</name>
</gene>
<keyword evidence="1" id="KW-1133">Transmembrane helix</keyword>
<dbReference type="PANTHER" id="PTHR35041">
    <property type="entry name" value="MEDIATOR OF RNA POLYMERASE II TRANSCRIPTION SUBUNIT 1"/>
    <property type="match status" value="1"/>
</dbReference>
<evidence type="ECO:0000313" key="2">
    <source>
        <dbReference type="EMBL" id="KAF2656165.1"/>
    </source>
</evidence>
<feature type="transmembrane region" description="Helical" evidence="1">
    <location>
        <begin position="514"/>
        <end position="537"/>
    </location>
</feature>
<evidence type="ECO:0000313" key="3">
    <source>
        <dbReference type="Proteomes" id="UP000799324"/>
    </source>
</evidence>
<sequence>MVISFVTGIFLALGQHFLYRSLNHKAYDSEDKKARVVLYGRALAYSCKVAFGGCVILCYRQRIWRTFRERALSVFTIDQLFLATEDPSLFLNWETITKATIVTAMALVLWVIPIATIVLSPAALTFGDFLELGTNNVGVPTLNFTAESFKDWRKRMVMPDGSTKKSLTYWNTTDRDAKTPGWYDYYDQPSADLKRIALMAAYNLKNQTLNRDDARIKSCGGDFNCTYAISFVAPGYNCVEIATGSNDDQKLHEAGAPFDTSALVPRGQNVYLASVDNGDYQRPQPAEFLSNQGGVPSGYIPDDFGFFKSEPVLWIGYSTNSTEPLPDDSPFRQNWTHRFDPHVFSCTHYETNYTVTFNYSGPFFTTHVSSEFLSPVVDTNFSRFDNGTINYNDPGPASNFLTPHLDVPKYKKVAAYHAMGKYLRDFLRGSMELVPPSPVGPSYAKVYSDITITKLVSNSTNEPLDDLPKRVQGLYTDMILSLFSAPQLLVVSEERMDVKTSKYKSTFMYTAPKLWACYIPVIFFVFVILLFGAFTIWEDGTTFGVGFSRIMVTTRNTTLDEISRGACLGNDPFPVELMQTRLKFGVLNEGGHELEYMGIEGSGVGHCAFGVPSELSPIHRGVRYAGLQRRSEGVKKMKED</sequence>
<dbReference type="OrthoDB" id="5340195at2759"/>
<feature type="transmembrane region" description="Helical" evidence="1">
    <location>
        <begin position="38"/>
        <end position="59"/>
    </location>
</feature>